<dbReference type="VEuPathDB" id="FungiDB:GGTG_03498"/>
<dbReference type="EnsemblFungi" id="EJT78397">
    <property type="protein sequence ID" value="EJT78397"/>
    <property type="gene ID" value="GGTG_03498"/>
</dbReference>
<proteinExistence type="predicted"/>
<dbReference type="OrthoDB" id="5973539at2759"/>
<reference evidence="2" key="3">
    <citation type="submission" date="2010-09" db="EMBL/GenBank/DDBJ databases">
        <title>Annotation of Gaeumannomyces graminis var. tritici R3-111a-1.</title>
        <authorList>
            <consortium name="The Broad Institute Genome Sequencing Platform"/>
            <person name="Ma L.-J."/>
            <person name="Dead R."/>
            <person name="Young S.K."/>
            <person name="Zeng Q."/>
            <person name="Gargeya S."/>
            <person name="Fitzgerald M."/>
            <person name="Haas B."/>
            <person name="Abouelleil A."/>
            <person name="Alvarado L."/>
            <person name="Arachchi H.M."/>
            <person name="Berlin A."/>
            <person name="Brown A."/>
            <person name="Chapman S.B."/>
            <person name="Chen Z."/>
            <person name="Dunbar C."/>
            <person name="Freedman E."/>
            <person name="Gearin G."/>
            <person name="Gellesch M."/>
            <person name="Goldberg J."/>
            <person name="Griggs A."/>
            <person name="Gujja S."/>
            <person name="Heiman D."/>
            <person name="Howarth C."/>
            <person name="Larson L."/>
            <person name="Lui A."/>
            <person name="MacDonald P.J.P."/>
            <person name="Mehta T."/>
            <person name="Montmayeur A."/>
            <person name="Murphy C."/>
            <person name="Neiman D."/>
            <person name="Pearson M."/>
            <person name="Priest M."/>
            <person name="Roberts A."/>
            <person name="Saif S."/>
            <person name="Shea T."/>
            <person name="Shenoy N."/>
            <person name="Sisk P."/>
            <person name="Stolte C."/>
            <person name="Sykes S."/>
            <person name="Yandava C."/>
            <person name="Wortman J."/>
            <person name="Nusbaum C."/>
            <person name="Birren B."/>
        </authorList>
    </citation>
    <scope>NUCLEOTIDE SEQUENCE</scope>
    <source>
        <strain evidence="2">R3-111a-1</strain>
    </source>
</reference>
<name>J3NQE1_GAET3</name>
<keyword evidence="4" id="KW-1185">Reference proteome</keyword>
<reference evidence="4" key="1">
    <citation type="submission" date="2010-07" db="EMBL/GenBank/DDBJ databases">
        <title>The genome sequence of Gaeumannomyces graminis var. tritici strain R3-111a-1.</title>
        <authorList>
            <consortium name="The Broad Institute Genome Sequencing Platform"/>
            <person name="Ma L.-J."/>
            <person name="Dead R."/>
            <person name="Young S."/>
            <person name="Zeng Q."/>
            <person name="Koehrsen M."/>
            <person name="Alvarado L."/>
            <person name="Berlin A."/>
            <person name="Chapman S.B."/>
            <person name="Chen Z."/>
            <person name="Freedman E."/>
            <person name="Gellesch M."/>
            <person name="Goldberg J."/>
            <person name="Griggs A."/>
            <person name="Gujja S."/>
            <person name="Heilman E.R."/>
            <person name="Heiman D."/>
            <person name="Hepburn T."/>
            <person name="Howarth C."/>
            <person name="Jen D."/>
            <person name="Larson L."/>
            <person name="Mehta T."/>
            <person name="Neiman D."/>
            <person name="Pearson M."/>
            <person name="Roberts A."/>
            <person name="Saif S."/>
            <person name="Shea T."/>
            <person name="Shenoy N."/>
            <person name="Sisk P."/>
            <person name="Stolte C."/>
            <person name="Sykes S."/>
            <person name="Walk T."/>
            <person name="White J."/>
            <person name="Yandava C."/>
            <person name="Haas B."/>
            <person name="Nusbaum C."/>
            <person name="Birren B."/>
        </authorList>
    </citation>
    <scope>NUCLEOTIDE SEQUENCE [LARGE SCALE GENOMIC DNA]</scope>
    <source>
        <strain evidence="4">R3-111a-1</strain>
    </source>
</reference>
<reference evidence="2" key="2">
    <citation type="submission" date="2010-07" db="EMBL/GenBank/DDBJ databases">
        <authorList>
            <consortium name="The Broad Institute Genome Sequencing Platform"/>
            <consortium name="Broad Institute Genome Sequencing Center for Infectious Disease"/>
            <person name="Ma L.-J."/>
            <person name="Dead R."/>
            <person name="Young S."/>
            <person name="Zeng Q."/>
            <person name="Koehrsen M."/>
            <person name="Alvarado L."/>
            <person name="Berlin A."/>
            <person name="Chapman S.B."/>
            <person name="Chen Z."/>
            <person name="Freedman E."/>
            <person name="Gellesch M."/>
            <person name="Goldberg J."/>
            <person name="Griggs A."/>
            <person name="Gujja S."/>
            <person name="Heilman E.R."/>
            <person name="Heiman D."/>
            <person name="Hepburn T."/>
            <person name="Howarth C."/>
            <person name="Jen D."/>
            <person name="Larson L."/>
            <person name="Mehta T."/>
            <person name="Neiman D."/>
            <person name="Pearson M."/>
            <person name="Roberts A."/>
            <person name="Saif S."/>
            <person name="Shea T."/>
            <person name="Shenoy N."/>
            <person name="Sisk P."/>
            <person name="Stolte C."/>
            <person name="Sykes S."/>
            <person name="Walk T."/>
            <person name="White J."/>
            <person name="Yandava C."/>
            <person name="Haas B."/>
            <person name="Nusbaum C."/>
            <person name="Birren B."/>
        </authorList>
    </citation>
    <scope>NUCLEOTIDE SEQUENCE</scope>
    <source>
        <strain evidence="2">R3-111a-1</strain>
    </source>
</reference>
<evidence type="ECO:0000313" key="4">
    <source>
        <dbReference type="Proteomes" id="UP000006039"/>
    </source>
</evidence>
<evidence type="ECO:0000313" key="2">
    <source>
        <dbReference type="EMBL" id="EJT78397.1"/>
    </source>
</evidence>
<reference evidence="3" key="4">
    <citation type="journal article" date="2015" name="G3 (Bethesda)">
        <title>Genome sequences of three phytopathogenic species of the Magnaporthaceae family of fungi.</title>
        <authorList>
            <person name="Okagaki L.H."/>
            <person name="Nunes C.C."/>
            <person name="Sailsbery J."/>
            <person name="Clay B."/>
            <person name="Brown D."/>
            <person name="John T."/>
            <person name="Oh Y."/>
            <person name="Young N."/>
            <person name="Fitzgerald M."/>
            <person name="Haas B.J."/>
            <person name="Zeng Q."/>
            <person name="Young S."/>
            <person name="Adiconis X."/>
            <person name="Fan L."/>
            <person name="Levin J.Z."/>
            <person name="Mitchell T.K."/>
            <person name="Okubara P.A."/>
            <person name="Farman M.L."/>
            <person name="Kohn L.M."/>
            <person name="Birren B."/>
            <person name="Ma L.-J."/>
            <person name="Dean R.A."/>
        </authorList>
    </citation>
    <scope>NUCLEOTIDE SEQUENCE</scope>
    <source>
        <strain evidence="3">R3-111a-1</strain>
    </source>
</reference>
<feature type="region of interest" description="Disordered" evidence="1">
    <location>
        <begin position="1"/>
        <end position="45"/>
    </location>
</feature>
<dbReference type="Proteomes" id="UP000006039">
    <property type="component" value="Unassembled WGS sequence"/>
</dbReference>
<gene>
    <name evidence="3" type="primary">20343956</name>
    <name evidence="2" type="ORF">GGTG_03498</name>
</gene>
<dbReference type="Pfam" id="PF11905">
    <property type="entry name" value="DUF3425"/>
    <property type="match status" value="1"/>
</dbReference>
<evidence type="ECO:0000313" key="3">
    <source>
        <dbReference type="EnsemblFungi" id="EJT78397"/>
    </source>
</evidence>
<dbReference type="PANTHER" id="PTHR38116">
    <property type="entry name" value="CHROMOSOME 7, WHOLE GENOME SHOTGUN SEQUENCE"/>
    <property type="match status" value="1"/>
</dbReference>
<protein>
    <submittedName>
        <fullName evidence="2 3">Uncharacterized protein</fullName>
    </submittedName>
</protein>
<dbReference type="eggNOG" id="ENOG502RX1R">
    <property type="taxonomic scope" value="Eukaryota"/>
</dbReference>
<dbReference type="InterPro" id="IPR021833">
    <property type="entry name" value="DUF3425"/>
</dbReference>
<dbReference type="RefSeq" id="XP_009219542.1">
    <property type="nucleotide sequence ID" value="XM_009221278.1"/>
</dbReference>
<dbReference type="HOGENOM" id="CLU_033726_4_0_1"/>
<accession>J3NQE1</accession>
<dbReference type="GeneID" id="20343956"/>
<dbReference type="AlphaFoldDB" id="J3NQE1"/>
<evidence type="ECO:0000256" key="1">
    <source>
        <dbReference type="SAM" id="MobiDB-lite"/>
    </source>
</evidence>
<sequence length="365" mass="39662">MRLPKGEGNADVDRGALQTSPLDAQPAWPGDPRVNEVDSGKQQSSSLVSSTVDQVRWPDINATVLEFLAFLRQCTPREIETCGIILEREKFGARDVIKFGLISMGCAMDPILFDMARTMPFRPWLELLRITVGSDVDFRRAYWSGLKLLSTFSVPDVLLPTYTITHCPDPASPSASSVASISVEPRIPCPALSLSVNISMTRITAPSAMRANAAQLSVDGSLLLDDESISPLYGADPAGLPAHLSLDLRPTPAQLAVPHHPCFDLVPWPEFRELALRAIAGTPPAFDEEDLCLDVLNDGLICWGGTAAGGASSLHGRGQGSPWDGRSWEAAPWFLEKYASLTGGPRGEMCRNSEWWRGIRGEEIL</sequence>
<dbReference type="PANTHER" id="PTHR38116:SF5">
    <property type="entry name" value="BZIP DOMAIN-CONTAINING PROTEIN"/>
    <property type="match status" value="1"/>
</dbReference>
<reference evidence="3" key="5">
    <citation type="submission" date="2018-04" db="UniProtKB">
        <authorList>
            <consortium name="EnsemblFungi"/>
        </authorList>
    </citation>
    <scope>IDENTIFICATION</scope>
    <source>
        <strain evidence="3">R3-111a-1</strain>
    </source>
</reference>
<organism evidence="2">
    <name type="scientific">Gaeumannomyces tritici (strain R3-111a-1)</name>
    <name type="common">Wheat and barley take-all root rot fungus</name>
    <name type="synonym">Gaeumannomyces graminis var. tritici</name>
    <dbReference type="NCBI Taxonomy" id="644352"/>
    <lineage>
        <taxon>Eukaryota</taxon>
        <taxon>Fungi</taxon>
        <taxon>Dikarya</taxon>
        <taxon>Ascomycota</taxon>
        <taxon>Pezizomycotina</taxon>
        <taxon>Sordariomycetes</taxon>
        <taxon>Sordariomycetidae</taxon>
        <taxon>Magnaporthales</taxon>
        <taxon>Magnaporthaceae</taxon>
        <taxon>Gaeumannomyces</taxon>
    </lineage>
</organism>
<dbReference type="EMBL" id="GL385396">
    <property type="protein sequence ID" value="EJT78397.1"/>
    <property type="molecule type" value="Genomic_DNA"/>
</dbReference>